<accession>A0A554XE86</accession>
<dbReference type="NCBIfam" id="NF041373">
    <property type="entry name" value="HGG_STG"/>
    <property type="match status" value="1"/>
</dbReference>
<proteinExistence type="predicted"/>
<dbReference type="InterPro" id="IPR047675">
    <property type="entry name" value="Putative_zinc-bd"/>
</dbReference>
<dbReference type="OrthoDB" id="7597230at2"/>
<dbReference type="RefSeq" id="WP_143897345.1">
    <property type="nucleotide sequence ID" value="NZ_CP083911.1"/>
</dbReference>
<dbReference type="AlphaFoldDB" id="A0A554XE86"/>
<evidence type="ECO:0000313" key="1">
    <source>
        <dbReference type="EMBL" id="TSE34150.1"/>
    </source>
</evidence>
<evidence type="ECO:0000313" key="2">
    <source>
        <dbReference type="Proteomes" id="UP000317763"/>
    </source>
</evidence>
<dbReference type="EMBL" id="VJOM01000001">
    <property type="protein sequence ID" value="TSE34150.1"/>
    <property type="molecule type" value="Genomic_DNA"/>
</dbReference>
<protein>
    <submittedName>
        <fullName evidence="1">Uncharacterized protein</fullName>
    </submittedName>
</protein>
<keyword evidence="2" id="KW-1185">Reference proteome</keyword>
<comment type="caution">
    <text evidence="1">The sequence shown here is derived from an EMBL/GenBank/DDBJ whole genome shotgun (WGS) entry which is preliminary data.</text>
</comment>
<dbReference type="Proteomes" id="UP000317763">
    <property type="component" value="Unassembled WGS sequence"/>
</dbReference>
<name>A0A554XE86_9BURK</name>
<organism evidence="1 2">
    <name type="scientific">Tepidimonas taiwanensis</name>
    <dbReference type="NCBI Taxonomy" id="307486"/>
    <lineage>
        <taxon>Bacteria</taxon>
        <taxon>Pseudomonadati</taxon>
        <taxon>Pseudomonadota</taxon>
        <taxon>Betaproteobacteria</taxon>
        <taxon>Burkholderiales</taxon>
        <taxon>Tepidimonas</taxon>
    </lineage>
</organism>
<gene>
    <name evidence="1" type="ORF">Ttaiw_00211</name>
</gene>
<reference evidence="1 2" key="1">
    <citation type="submission" date="2019-07" db="EMBL/GenBank/DDBJ databases">
        <title>Tepidimonas taiwanensis I1-1 draft genome.</title>
        <authorList>
            <person name="Da Costa M.S."/>
            <person name="Froufe H.J.C."/>
            <person name="Egas C."/>
            <person name="Albuquerque L."/>
        </authorList>
    </citation>
    <scope>NUCLEOTIDE SEQUENCE [LARGE SCALE GENOMIC DNA]</scope>
    <source>
        <strain evidence="1 2">I1-1</strain>
    </source>
</reference>
<sequence length="128" mass="13602">MIERSLPKAAAQRLLQLQAMVDAIATKRQARKAASDLAQRLVALGVEPEKARHAAEKAQRNGCGLCMAKNRRGLPCIALGDGAGGRCRFHGGLSTGPKTPEGRQRALEALARGRLRAADNRRRGPAGS</sequence>